<dbReference type="OrthoDB" id="983479at2759"/>
<dbReference type="GO" id="GO:0000139">
    <property type="term" value="C:Golgi membrane"/>
    <property type="evidence" value="ECO:0007669"/>
    <property type="project" value="GOC"/>
</dbReference>
<dbReference type="PANTHER" id="PTHR45686">
    <property type="entry name" value="ADP-RIBOSYLATION FACTOR GTPASE ACTIVATING PROTEIN 3, ISOFORM H-RELATED"/>
    <property type="match status" value="1"/>
</dbReference>
<dbReference type="EMBL" id="MTSL01000065">
    <property type="protein sequence ID" value="PJF19355.1"/>
    <property type="molecule type" value="Genomic_DNA"/>
</dbReference>
<evidence type="ECO:0000256" key="1">
    <source>
        <dbReference type="ARBA" id="ARBA00022723"/>
    </source>
</evidence>
<reference evidence="4 5" key="1">
    <citation type="submission" date="2016-10" db="EMBL/GenBank/DDBJ databases">
        <title>The genome of Paramicrosporidium saccamoebae is the missing link in understanding Cryptomycota and Microsporidia evolution.</title>
        <authorList>
            <person name="Quandt C.A."/>
            <person name="Beaudet D."/>
            <person name="Corsaro D."/>
            <person name="Michel R."/>
            <person name="Corradi N."/>
            <person name="James T."/>
        </authorList>
    </citation>
    <scope>NUCLEOTIDE SEQUENCE [LARGE SCALE GENOMIC DNA]</scope>
    <source>
        <strain evidence="4 5">KSL3</strain>
    </source>
</reference>
<feature type="compositionally biased region" description="Polar residues" evidence="3">
    <location>
        <begin position="77"/>
        <end position="89"/>
    </location>
</feature>
<evidence type="ECO:0000313" key="5">
    <source>
        <dbReference type="Proteomes" id="UP000240830"/>
    </source>
</evidence>
<dbReference type="GO" id="GO:0046872">
    <property type="term" value="F:metal ion binding"/>
    <property type="evidence" value="ECO:0007669"/>
    <property type="project" value="UniProtKB-KW"/>
</dbReference>
<feature type="region of interest" description="Disordered" evidence="3">
    <location>
        <begin position="297"/>
        <end position="321"/>
    </location>
</feature>
<evidence type="ECO:0000256" key="3">
    <source>
        <dbReference type="SAM" id="MobiDB-lite"/>
    </source>
</evidence>
<dbReference type="AlphaFoldDB" id="A0A2H9TNN1"/>
<feature type="region of interest" description="Disordered" evidence="3">
    <location>
        <begin position="146"/>
        <end position="280"/>
    </location>
</feature>
<gene>
    <name evidence="4" type="ORF">PSACC_00878</name>
</gene>
<name>A0A2H9TNN1_9FUNG</name>
<feature type="compositionally biased region" description="Polar residues" evidence="3">
    <location>
        <begin position="254"/>
        <end position="264"/>
    </location>
</feature>
<keyword evidence="2" id="KW-0862">Zinc</keyword>
<feature type="compositionally biased region" description="Low complexity" evidence="3">
    <location>
        <begin position="160"/>
        <end position="182"/>
    </location>
</feature>
<accession>A0A2H9TNN1</accession>
<dbReference type="GO" id="GO:0048205">
    <property type="term" value="P:COPI coating of Golgi vesicle"/>
    <property type="evidence" value="ECO:0007669"/>
    <property type="project" value="TreeGrafter"/>
</dbReference>
<evidence type="ECO:0000313" key="4">
    <source>
        <dbReference type="EMBL" id="PJF19355.1"/>
    </source>
</evidence>
<comment type="caution">
    <text evidence="4">The sequence shown here is derived from an EMBL/GenBank/DDBJ whole genome shotgun (WGS) entry which is preliminary data.</text>
</comment>
<evidence type="ECO:0000256" key="2">
    <source>
        <dbReference type="ARBA" id="ARBA00022833"/>
    </source>
</evidence>
<feature type="region of interest" description="Disordered" evidence="3">
    <location>
        <begin position="1"/>
        <end position="125"/>
    </location>
</feature>
<keyword evidence="5" id="KW-1185">Reference proteome</keyword>
<feature type="compositionally biased region" description="Basic and acidic residues" evidence="3">
    <location>
        <begin position="146"/>
        <end position="159"/>
    </location>
</feature>
<feature type="compositionally biased region" description="Polar residues" evidence="3">
    <location>
        <begin position="199"/>
        <end position="233"/>
    </location>
</feature>
<keyword evidence="1" id="KW-0479">Metal-binding</keyword>
<proteinExistence type="predicted"/>
<dbReference type="Proteomes" id="UP000240830">
    <property type="component" value="Unassembled WGS sequence"/>
</dbReference>
<dbReference type="PANTHER" id="PTHR45686:SF18">
    <property type="entry name" value="ADP-RIBOSYLATION FACTOR GTPASE-ACTIVATING PROTEIN GCS1"/>
    <property type="match status" value="1"/>
</dbReference>
<organism evidence="4 5">
    <name type="scientific">Paramicrosporidium saccamoebae</name>
    <dbReference type="NCBI Taxonomy" id="1246581"/>
    <lineage>
        <taxon>Eukaryota</taxon>
        <taxon>Fungi</taxon>
        <taxon>Fungi incertae sedis</taxon>
        <taxon>Cryptomycota</taxon>
        <taxon>Cryptomycota incertae sedis</taxon>
        <taxon>Paramicrosporidium</taxon>
    </lineage>
</organism>
<feature type="compositionally biased region" description="Basic and acidic residues" evidence="3">
    <location>
        <begin position="235"/>
        <end position="251"/>
    </location>
</feature>
<feature type="compositionally biased region" description="Basic and acidic residues" evidence="3">
    <location>
        <begin position="27"/>
        <end position="51"/>
    </location>
</feature>
<feature type="compositionally biased region" description="Low complexity" evidence="3">
    <location>
        <begin position="1"/>
        <end position="18"/>
    </location>
</feature>
<protein>
    <submittedName>
        <fullName evidence="4">Uncharacterized protein</fullName>
    </submittedName>
</protein>
<dbReference type="STRING" id="1246581.A0A2H9TNN1"/>
<sequence length="321" mass="34394">MKLGGNSAAGAALGARVGMTPASAAKYDSRAARDYKKRLSEKVQTDVRRNPENPFAEDSQLAAEDEADKFVDAKSVESLSDLTESTNGKKTLVTEEDGGFRHQSPVSSPSITGLPPRKPVIKTGKLGAVKTNVSFDQLEAKAREEQKAKEVVAPKEEPVKSAAPIAPSAAKKAPPQAPQVSKEQQAAMERLGMGMRKMNLSQAPQAKETTYTPSPSASTQKKVTGLKSMSSDQYFKGDNHEENYANQERLRNIQGATSVSSGQFFNPDDEEPYEGGGGAAGILSRIKTFVDKEFLGSDEDDFDSASQEDRGDGSGYARLPT</sequence>